<sequence length="112" mass="12145">MTALVEWTREHTCRLFPMSAEYSRGFSPDGDSQVEVSWQAEPAGSPGRCRVSAALLFEQSVIDAVYLADAPELARIGARLASLVSRWLAEDDIACLSGTALVIPVGDVLLRH</sequence>
<proteinExistence type="predicted"/>
<protein>
    <submittedName>
        <fullName evidence="1">Uncharacterized protein</fullName>
    </submittedName>
</protein>
<dbReference type="OrthoDB" id="8964926at2"/>
<gene>
    <name evidence="1" type="ORF">BJN34_35000</name>
</gene>
<dbReference type="KEGG" id="cuh:BJN34_35000"/>
<dbReference type="EMBL" id="CP017758">
    <property type="protein sequence ID" value="AQV99088.1"/>
    <property type="molecule type" value="Genomic_DNA"/>
</dbReference>
<accession>A0A1U9V297</accession>
<dbReference type="Proteomes" id="UP000189627">
    <property type="component" value="Chromosome 2"/>
</dbReference>
<evidence type="ECO:0000313" key="1">
    <source>
        <dbReference type="EMBL" id="AQV99088.1"/>
    </source>
</evidence>
<dbReference type="RefSeq" id="WP_078201278.1">
    <property type="nucleotide sequence ID" value="NZ_CP017758.1"/>
</dbReference>
<evidence type="ECO:0000313" key="2">
    <source>
        <dbReference type="Proteomes" id="UP000189627"/>
    </source>
</evidence>
<organism evidence="1 2">
    <name type="scientific">Cupriavidus necator</name>
    <name type="common">Alcaligenes eutrophus</name>
    <name type="synonym">Ralstonia eutropha</name>
    <dbReference type="NCBI Taxonomy" id="106590"/>
    <lineage>
        <taxon>Bacteria</taxon>
        <taxon>Pseudomonadati</taxon>
        <taxon>Pseudomonadota</taxon>
        <taxon>Betaproteobacteria</taxon>
        <taxon>Burkholderiales</taxon>
        <taxon>Burkholderiaceae</taxon>
        <taxon>Cupriavidus</taxon>
    </lineage>
</organism>
<name>A0A1U9V297_CUPNE</name>
<dbReference type="AlphaFoldDB" id="A0A1U9V297"/>
<reference evidence="2" key="1">
    <citation type="submission" date="2017-02" db="EMBL/GenBank/DDBJ databases">
        <title>Complete genome sequence of Cupriavidus necator strain NH9, a 3-chlorobenzoate degrader.</title>
        <authorList>
            <person name="Moriuchi R."/>
            <person name="Dohra H."/>
            <person name="Ogawa N."/>
        </authorList>
    </citation>
    <scope>NUCLEOTIDE SEQUENCE [LARGE SCALE GENOMIC DNA]</scope>
    <source>
        <strain evidence="2">NH9</strain>
    </source>
</reference>